<evidence type="ECO:0000256" key="3">
    <source>
        <dbReference type="ARBA" id="ARBA00023163"/>
    </source>
</evidence>
<keyword evidence="6" id="KW-1185">Reference proteome</keyword>
<keyword evidence="3" id="KW-0804">Transcription</keyword>
<gene>
    <name evidence="5" type="ORF">DFP97_108254</name>
</gene>
<evidence type="ECO:0000313" key="5">
    <source>
        <dbReference type="EMBL" id="RCW47630.1"/>
    </source>
</evidence>
<dbReference type="GO" id="GO:0043565">
    <property type="term" value="F:sequence-specific DNA binding"/>
    <property type="evidence" value="ECO:0007669"/>
    <property type="project" value="InterPro"/>
</dbReference>
<evidence type="ECO:0000256" key="2">
    <source>
        <dbReference type="ARBA" id="ARBA00023125"/>
    </source>
</evidence>
<dbReference type="InterPro" id="IPR013096">
    <property type="entry name" value="Cupin_2"/>
</dbReference>
<protein>
    <submittedName>
        <fullName evidence="5">AraC-like DNA-binding protein</fullName>
    </submittedName>
</protein>
<feature type="domain" description="HTH araC/xylS-type" evidence="4">
    <location>
        <begin position="196"/>
        <end position="294"/>
    </location>
</feature>
<dbReference type="Pfam" id="PF07883">
    <property type="entry name" value="Cupin_2"/>
    <property type="match status" value="1"/>
</dbReference>
<dbReference type="PANTHER" id="PTHR43280">
    <property type="entry name" value="ARAC-FAMILY TRANSCRIPTIONAL REGULATOR"/>
    <property type="match status" value="1"/>
</dbReference>
<evidence type="ECO:0000259" key="4">
    <source>
        <dbReference type="PROSITE" id="PS01124"/>
    </source>
</evidence>
<dbReference type="InterPro" id="IPR014710">
    <property type="entry name" value="RmlC-like_jellyroll"/>
</dbReference>
<dbReference type="InterPro" id="IPR011051">
    <property type="entry name" value="RmlC_Cupin_sf"/>
</dbReference>
<dbReference type="Gene3D" id="2.60.120.10">
    <property type="entry name" value="Jelly Rolls"/>
    <property type="match status" value="1"/>
</dbReference>
<dbReference type="InterPro" id="IPR018062">
    <property type="entry name" value="HTH_AraC-typ_CS"/>
</dbReference>
<dbReference type="CDD" id="cd02208">
    <property type="entry name" value="cupin_RmlC-like"/>
    <property type="match status" value="1"/>
</dbReference>
<dbReference type="PROSITE" id="PS00041">
    <property type="entry name" value="HTH_ARAC_FAMILY_1"/>
    <property type="match status" value="1"/>
</dbReference>
<dbReference type="InterPro" id="IPR020449">
    <property type="entry name" value="Tscrpt_reg_AraC-type_HTH"/>
</dbReference>
<dbReference type="SMART" id="SM00342">
    <property type="entry name" value="HTH_ARAC"/>
    <property type="match status" value="1"/>
</dbReference>
<dbReference type="GO" id="GO:0003700">
    <property type="term" value="F:DNA-binding transcription factor activity"/>
    <property type="evidence" value="ECO:0007669"/>
    <property type="project" value="InterPro"/>
</dbReference>
<dbReference type="InterPro" id="IPR018060">
    <property type="entry name" value="HTH_AraC"/>
</dbReference>
<dbReference type="PRINTS" id="PR00032">
    <property type="entry name" value="HTHARAC"/>
</dbReference>
<accession>A0A368VZC0</accession>
<dbReference type="SUPFAM" id="SSF51182">
    <property type="entry name" value="RmlC-like cupins"/>
    <property type="match status" value="1"/>
</dbReference>
<organism evidence="5 6">
    <name type="scientific">Paenibacillus prosopidis</name>
    <dbReference type="NCBI Taxonomy" id="630520"/>
    <lineage>
        <taxon>Bacteria</taxon>
        <taxon>Bacillati</taxon>
        <taxon>Bacillota</taxon>
        <taxon>Bacilli</taxon>
        <taxon>Bacillales</taxon>
        <taxon>Paenibacillaceae</taxon>
        <taxon>Paenibacillus</taxon>
    </lineage>
</organism>
<dbReference type="Pfam" id="PF12833">
    <property type="entry name" value="HTH_18"/>
    <property type="match status" value="1"/>
</dbReference>
<dbReference type="AlphaFoldDB" id="A0A368VZC0"/>
<dbReference type="PROSITE" id="PS01124">
    <property type="entry name" value="HTH_ARAC_FAMILY_2"/>
    <property type="match status" value="1"/>
</dbReference>
<dbReference type="Gene3D" id="1.10.10.60">
    <property type="entry name" value="Homeodomain-like"/>
    <property type="match status" value="2"/>
</dbReference>
<evidence type="ECO:0000313" key="6">
    <source>
        <dbReference type="Proteomes" id="UP000252415"/>
    </source>
</evidence>
<keyword evidence="1" id="KW-0805">Transcription regulation</keyword>
<reference evidence="5 6" key="1">
    <citation type="submission" date="2018-07" db="EMBL/GenBank/DDBJ databases">
        <title>Genomic Encyclopedia of Type Strains, Phase III (KMG-III): the genomes of soil and plant-associated and newly described type strains.</title>
        <authorList>
            <person name="Whitman W."/>
        </authorList>
    </citation>
    <scope>NUCLEOTIDE SEQUENCE [LARGE SCALE GENOMIC DNA]</scope>
    <source>
        <strain evidence="5 6">CECT 7506</strain>
    </source>
</reference>
<dbReference type="OrthoDB" id="9778008at2"/>
<dbReference type="Proteomes" id="UP000252415">
    <property type="component" value="Unassembled WGS sequence"/>
</dbReference>
<sequence length="303" mass="35011">MDQTTRHSLKEDRLHGDNMFPLAAYWIESEEIGAPVLECHWHAEAEFFYVLEGEVLFQVDTEYFPVRAGEAVFIDGGDIHAGYAIGESVCKFCAIVFDTHLLASASYDAIQERYISPLQDKKRTFPRLISPHTEWERTLLDHLRGIMDVCSRQPAGLETAVKGRLYLMLHEIAAEGCYSNRSETNSADTTKIDRLKTAIVFMQQNFHRPIRISEIAEQIPMSEGQFCRFFKTMTRQTPIEYLNAYRIRQATELLLQPDRKISAVALDVGFDHMSYFVKVFRKTMKCTPSQFRKKQLETVDRHI</sequence>
<dbReference type="EMBL" id="QPJD01000008">
    <property type="protein sequence ID" value="RCW47630.1"/>
    <property type="molecule type" value="Genomic_DNA"/>
</dbReference>
<dbReference type="RefSeq" id="WP_114380970.1">
    <property type="nucleotide sequence ID" value="NZ_QPJD01000008.1"/>
</dbReference>
<evidence type="ECO:0000256" key="1">
    <source>
        <dbReference type="ARBA" id="ARBA00023015"/>
    </source>
</evidence>
<name>A0A368VZC0_9BACL</name>
<dbReference type="SUPFAM" id="SSF46689">
    <property type="entry name" value="Homeodomain-like"/>
    <property type="match status" value="2"/>
</dbReference>
<comment type="caution">
    <text evidence="5">The sequence shown here is derived from an EMBL/GenBank/DDBJ whole genome shotgun (WGS) entry which is preliminary data.</text>
</comment>
<keyword evidence="2 5" id="KW-0238">DNA-binding</keyword>
<proteinExistence type="predicted"/>
<dbReference type="InterPro" id="IPR009057">
    <property type="entry name" value="Homeodomain-like_sf"/>
</dbReference>
<dbReference type="PANTHER" id="PTHR43280:SF28">
    <property type="entry name" value="HTH-TYPE TRANSCRIPTIONAL ACTIVATOR RHAS"/>
    <property type="match status" value="1"/>
</dbReference>